<sequence length="84" mass="10062">MNTFSYENKNGFEVRHCRTNSSTYNSAGEDFPFELRIRHEDPELIEVLKEKIMEWINDKECEDCYYNPQCRNCGSCLKHCRCKN</sequence>
<evidence type="ECO:0000313" key="1">
    <source>
        <dbReference type="EMBL" id="QDI74106.1"/>
    </source>
</evidence>
<accession>A0A514K394</accession>
<protein>
    <submittedName>
        <fullName evidence="1">Uncharacterized protein</fullName>
    </submittedName>
</protein>
<dbReference type="EMBL" id="MK570058">
    <property type="protein sequence ID" value="QDI74106.1"/>
    <property type="molecule type" value="Genomic_DNA"/>
</dbReference>
<reference evidence="1" key="1">
    <citation type="submission" date="2019-02" db="EMBL/GenBank/DDBJ databases">
        <title>Spindle-shaped viruses infect a marine ammonia-oxidizing thaumarchaeon.</title>
        <authorList>
            <person name="Kim J.-G."/>
            <person name="Kim S.-J."/>
            <person name="Rhee S.-K."/>
        </authorList>
    </citation>
    <scope>NUCLEOTIDE SEQUENCE [LARGE SCALE GENOMIC DNA]</scope>
    <source>
        <strain evidence="1">NSV6</strain>
    </source>
</reference>
<name>A0A514K394_9VIRU</name>
<organism evidence="1">
    <name type="scientific">Nitrosopumilus spindle-shaped virus</name>
    <dbReference type="NCBI Taxonomy" id="2508184"/>
    <lineage>
        <taxon>Viruses</taxon>
        <taxon>Viruses incertae sedis</taxon>
        <taxon>Thaspiviridae</taxon>
        <taxon>Nitmarvirus</taxon>
        <taxon>Nitmarvirus maris</taxon>
        <taxon>Nitmarvirus NSV1</taxon>
    </lineage>
</organism>
<proteinExistence type="predicted"/>